<protein>
    <recommendedName>
        <fullName evidence="1">Histidine kinase/HSP90-like ATPase domain-containing protein</fullName>
    </recommendedName>
</protein>
<dbReference type="Gene3D" id="3.30.565.10">
    <property type="entry name" value="Histidine kinase-like ATPase, C-terminal domain"/>
    <property type="match status" value="1"/>
</dbReference>
<name>A0ABM7MGA9_9BURK</name>
<dbReference type="SUPFAM" id="SSF52091">
    <property type="entry name" value="SpoIIaa-like"/>
    <property type="match status" value="1"/>
</dbReference>
<reference evidence="2 3" key="1">
    <citation type="journal article" date="2021" name="Microbiol. Spectr.">
        <title>A Single Bacterium Capable of Oxidation and Reduction of Iron at Circumneutral pH.</title>
        <authorList>
            <person name="Kato S."/>
            <person name="Ohkuma M."/>
        </authorList>
    </citation>
    <scope>NUCLEOTIDE SEQUENCE [LARGE SCALE GENOMIC DNA]</scope>
    <source>
        <strain evidence="2 3">MIZ03</strain>
    </source>
</reference>
<dbReference type="Proteomes" id="UP000824366">
    <property type="component" value="Chromosome"/>
</dbReference>
<keyword evidence="3" id="KW-1185">Reference proteome</keyword>
<dbReference type="SUPFAM" id="SSF55874">
    <property type="entry name" value="ATPase domain of HSP90 chaperone/DNA topoisomerase II/histidine kinase"/>
    <property type="match status" value="1"/>
</dbReference>
<organism evidence="2 3">
    <name type="scientific">Rhodoferax lithotrophicus</name>
    <dbReference type="NCBI Taxonomy" id="2798804"/>
    <lineage>
        <taxon>Bacteria</taxon>
        <taxon>Pseudomonadati</taxon>
        <taxon>Pseudomonadota</taxon>
        <taxon>Betaproteobacteria</taxon>
        <taxon>Burkholderiales</taxon>
        <taxon>Comamonadaceae</taxon>
        <taxon>Rhodoferax</taxon>
    </lineage>
</organism>
<dbReference type="InterPro" id="IPR036890">
    <property type="entry name" value="HATPase_C_sf"/>
</dbReference>
<gene>
    <name evidence="2" type="ORF">MIZ03_0061</name>
</gene>
<dbReference type="InterPro" id="IPR003594">
    <property type="entry name" value="HATPase_dom"/>
</dbReference>
<dbReference type="RefSeq" id="WP_223906456.1">
    <property type="nucleotide sequence ID" value="NZ_AP024238.1"/>
</dbReference>
<accession>A0ABM7MGA9</accession>
<feature type="domain" description="Histidine kinase/HSP90-like ATPase" evidence="1">
    <location>
        <begin position="164"/>
        <end position="289"/>
    </location>
</feature>
<evidence type="ECO:0000313" key="3">
    <source>
        <dbReference type="Proteomes" id="UP000824366"/>
    </source>
</evidence>
<evidence type="ECO:0000259" key="1">
    <source>
        <dbReference type="Pfam" id="PF02518"/>
    </source>
</evidence>
<sequence>MNFQKNNGDVELTLPKNVGVANVAALFAILNQVRTASGNIALNCGNVCFVDPLGITALAAAIQDALSQGRRVAMPWLAPSTTSYLERMNFFVDMDIDAVDVPKNRIRTDQRGNLLEITHIVDSGKSEAVADQLAAAIVTMIIGRGQRPVNFHVPDTEYDQYYRPLRYALSELIENSLTHARREGAFNSSVWVAAQYYNDAQTGGRVQVAVVDNGCGFLATLQNHPELPEKTHGAAIRTALKPKVSCNRDIGFFGESVNEGVGLTTTVQISKATGGSVHIVSGNALFIEGGGAAVKRSEQVRQWPGKWDGVAISATFVCQKLPFVNIPDLLPPVEVTKQAKTPIALRFDD</sequence>
<dbReference type="Pfam" id="PF02518">
    <property type="entry name" value="HATPase_c"/>
    <property type="match status" value="1"/>
</dbReference>
<proteinExistence type="predicted"/>
<dbReference type="EMBL" id="AP024238">
    <property type="protein sequence ID" value="BCO25201.1"/>
    <property type="molecule type" value="Genomic_DNA"/>
</dbReference>
<dbReference type="InterPro" id="IPR036513">
    <property type="entry name" value="STAS_dom_sf"/>
</dbReference>
<evidence type="ECO:0000313" key="2">
    <source>
        <dbReference type="EMBL" id="BCO25201.1"/>
    </source>
</evidence>